<feature type="region of interest" description="Disordered" evidence="9">
    <location>
        <begin position="633"/>
        <end position="654"/>
    </location>
</feature>
<feature type="region of interest" description="Disordered" evidence="9">
    <location>
        <begin position="347"/>
        <end position="403"/>
    </location>
</feature>
<name>A0ABR3JV28_9AGAR</name>
<sequence length="708" mass="78054">MSSIASPPKRRRIESLKSSGDSMARTPSVQCPSIDSAEIWKWTLTKEAIAPCFLRDVLEMKDGSGKDPDFFWLGRIPCRTVRLVGLIVGVSVWEKRTVYMLDDGTAVVDCIYRTASSDNPEPTVKLQGSSGSKDNSVSSTVRPHSSPKKGGFNPSWRTGGQMSFSRSADRRFRVGVCVRIVGRVAKWRDSKQIHINEIDLCTSPNEEPIHWRTVRGLHRTRYAIDAEGGGPFIIPKLSPPSTDVANGLVNDETQGALITPRKDRSKAAGSDIPDWCPSSASSSSATDSDALNSSPIRVHPGGSTSTSRRAPDFVRLRHPARLRSHDLTANTFKIYVKYYMDHAPDLKDLSEDSDDEGTESGRCTPTPSSRQRQQSRGELTPRPAPRRDNSLRDHTHIINNTTSTIPGFTLSYLRRVPALGYMALRVVEAEARRRAREEKKGAKDTTEGKARSQSVRHPTREKENTGSQAKHPASYAGAQSATARESPHPKMKRLFIHAIRKLYDEGSIVISDGPARSCASLERAYSQNLTNIDDSSLWKLSSTAANCANTSIMSSVSMLSHRNVLDIDESLFSVKGGDNSSRLDAYRAYVQHADDDDAALSDPREDEESYVPLSPAYLGPMVERVITQLMERAKKSSAPARAKQSASAPASQAGPNAVEITACLKRQDGRWARVGEWAVNEALELLEAEGRVWVVRGEGSDRRWERCL</sequence>
<comment type="subcellular location">
    <subcellularLocation>
        <location evidence="2">Chromosome</location>
        <location evidence="2">Telomere</location>
    </subcellularLocation>
    <subcellularLocation>
        <location evidence="1">Nucleus</location>
    </subcellularLocation>
</comment>
<dbReference type="Proteomes" id="UP001556367">
    <property type="component" value="Unassembled WGS sequence"/>
</dbReference>
<feature type="compositionally biased region" description="Polar residues" evidence="9">
    <location>
        <begin position="361"/>
        <end position="377"/>
    </location>
</feature>
<reference evidence="11" key="1">
    <citation type="submission" date="2024-06" db="EMBL/GenBank/DDBJ databases">
        <title>Multi-omics analyses provide insights into the biosynthesis of the anticancer antibiotic pleurotin in Hohenbuehelia grisea.</title>
        <authorList>
            <person name="Weaver J.A."/>
            <person name="Alberti F."/>
        </authorList>
    </citation>
    <scope>NUCLEOTIDE SEQUENCE [LARGE SCALE GENOMIC DNA]</scope>
    <source>
        <strain evidence="11">T-177</strain>
    </source>
</reference>
<feature type="region of interest" description="Disordered" evidence="9">
    <location>
        <begin position="255"/>
        <end position="312"/>
    </location>
</feature>
<feature type="region of interest" description="Disordered" evidence="9">
    <location>
        <begin position="1"/>
        <end position="29"/>
    </location>
</feature>
<keyword evidence="4" id="KW-0158">Chromosome</keyword>
<keyword evidence="7" id="KW-0539">Nucleus</keyword>
<evidence type="ECO:0000313" key="10">
    <source>
        <dbReference type="EMBL" id="KAL0959701.1"/>
    </source>
</evidence>
<gene>
    <name evidence="10" type="ORF">HGRIS_011396</name>
</gene>
<evidence type="ECO:0000256" key="7">
    <source>
        <dbReference type="ARBA" id="ARBA00023242"/>
    </source>
</evidence>
<accession>A0ABR3JV28</accession>
<evidence type="ECO:0000313" key="11">
    <source>
        <dbReference type="Proteomes" id="UP001556367"/>
    </source>
</evidence>
<feature type="compositionally biased region" description="Low complexity" evidence="9">
    <location>
        <begin position="278"/>
        <end position="294"/>
    </location>
</feature>
<evidence type="ECO:0000256" key="5">
    <source>
        <dbReference type="ARBA" id="ARBA00022895"/>
    </source>
</evidence>
<keyword evidence="11" id="KW-1185">Reference proteome</keyword>
<feature type="compositionally biased region" description="Basic and acidic residues" evidence="9">
    <location>
        <begin position="385"/>
        <end position="396"/>
    </location>
</feature>
<dbReference type="Gene3D" id="2.40.50.140">
    <property type="entry name" value="Nucleic acid-binding proteins"/>
    <property type="match status" value="1"/>
</dbReference>
<evidence type="ECO:0000256" key="1">
    <source>
        <dbReference type="ARBA" id="ARBA00004123"/>
    </source>
</evidence>
<proteinExistence type="predicted"/>
<feature type="compositionally biased region" description="Basic and acidic residues" evidence="9">
    <location>
        <begin position="435"/>
        <end position="450"/>
    </location>
</feature>
<dbReference type="InterPro" id="IPR012340">
    <property type="entry name" value="NA-bd_OB-fold"/>
</dbReference>
<evidence type="ECO:0000256" key="3">
    <source>
        <dbReference type="ARBA" id="ARBA00017411"/>
    </source>
</evidence>
<evidence type="ECO:0000256" key="9">
    <source>
        <dbReference type="SAM" id="MobiDB-lite"/>
    </source>
</evidence>
<feature type="compositionally biased region" description="Low complexity" evidence="9">
    <location>
        <begin position="129"/>
        <end position="139"/>
    </location>
</feature>
<dbReference type="SUPFAM" id="SSF50249">
    <property type="entry name" value="Nucleic acid-binding proteins"/>
    <property type="match status" value="1"/>
</dbReference>
<keyword evidence="6" id="KW-0238">DNA-binding</keyword>
<feature type="compositionally biased region" description="Low complexity" evidence="9">
    <location>
        <begin position="636"/>
        <end position="653"/>
    </location>
</feature>
<keyword evidence="5" id="KW-0779">Telomere</keyword>
<evidence type="ECO:0000256" key="6">
    <source>
        <dbReference type="ARBA" id="ARBA00023125"/>
    </source>
</evidence>
<feature type="region of interest" description="Disordered" evidence="9">
    <location>
        <begin position="119"/>
        <end position="160"/>
    </location>
</feature>
<feature type="compositionally biased region" description="Polar residues" evidence="9">
    <location>
        <begin position="16"/>
        <end position="29"/>
    </location>
</feature>
<dbReference type="InterPro" id="IPR040260">
    <property type="entry name" value="RFA2-like"/>
</dbReference>
<evidence type="ECO:0000256" key="2">
    <source>
        <dbReference type="ARBA" id="ARBA00004574"/>
    </source>
</evidence>
<dbReference type="EMBL" id="JASNQZ010000002">
    <property type="protein sequence ID" value="KAL0959701.1"/>
    <property type="molecule type" value="Genomic_DNA"/>
</dbReference>
<evidence type="ECO:0000256" key="8">
    <source>
        <dbReference type="ARBA" id="ARBA00030039"/>
    </source>
</evidence>
<protein>
    <recommendedName>
        <fullName evidence="3">CST complex subunit STN1</fullName>
    </recommendedName>
    <alternativeName>
        <fullName evidence="8">Suppressor of cdc thirteen homolog</fullName>
    </alternativeName>
</protein>
<comment type="caution">
    <text evidence="10">The sequence shown here is derived from an EMBL/GenBank/DDBJ whole genome shotgun (WGS) entry which is preliminary data.</text>
</comment>
<feature type="region of interest" description="Disordered" evidence="9">
    <location>
        <begin position="435"/>
        <end position="489"/>
    </location>
</feature>
<dbReference type="PANTHER" id="PTHR13989">
    <property type="entry name" value="REPLICATION PROTEIN A-RELATED"/>
    <property type="match status" value="1"/>
</dbReference>
<organism evidence="10 11">
    <name type="scientific">Hohenbuehelia grisea</name>
    <dbReference type="NCBI Taxonomy" id="104357"/>
    <lineage>
        <taxon>Eukaryota</taxon>
        <taxon>Fungi</taxon>
        <taxon>Dikarya</taxon>
        <taxon>Basidiomycota</taxon>
        <taxon>Agaricomycotina</taxon>
        <taxon>Agaricomycetes</taxon>
        <taxon>Agaricomycetidae</taxon>
        <taxon>Agaricales</taxon>
        <taxon>Pleurotineae</taxon>
        <taxon>Pleurotaceae</taxon>
        <taxon>Hohenbuehelia</taxon>
    </lineage>
</organism>
<dbReference type="PANTHER" id="PTHR13989:SF33">
    <property type="entry name" value="CST COMPLEX SUBUNIT STN1"/>
    <property type="match status" value="1"/>
</dbReference>
<evidence type="ECO:0000256" key="4">
    <source>
        <dbReference type="ARBA" id="ARBA00022454"/>
    </source>
</evidence>